<reference evidence="2 3" key="1">
    <citation type="submission" date="2016-01" db="EMBL/GenBank/DDBJ databases">
        <title>The draft genome sequence of Aquimarina sp. RZW4-3-2.</title>
        <authorList>
            <person name="Wang Y."/>
        </authorList>
    </citation>
    <scope>NUCLEOTIDE SEQUENCE [LARGE SCALE GENOMIC DNA]</scope>
    <source>
        <strain evidence="2 3">RZW4-3-2</strain>
    </source>
</reference>
<comment type="caution">
    <text evidence="2">The sequence shown here is derived from an EMBL/GenBank/DDBJ whole genome shotgun (WGS) entry which is preliminary data.</text>
</comment>
<feature type="chain" id="PRO_5007842184" description="Lipoprotein" evidence="1">
    <location>
        <begin position="22"/>
        <end position="181"/>
    </location>
</feature>
<evidence type="ECO:0000256" key="1">
    <source>
        <dbReference type="SAM" id="SignalP"/>
    </source>
</evidence>
<proteinExistence type="predicted"/>
<evidence type="ECO:0000313" key="2">
    <source>
        <dbReference type="EMBL" id="KZS42452.1"/>
    </source>
</evidence>
<dbReference type="STRING" id="1642818.AWE51_03140"/>
<keyword evidence="1" id="KW-0732">Signal</keyword>
<keyword evidence="3" id="KW-1185">Reference proteome</keyword>
<evidence type="ECO:0000313" key="3">
    <source>
        <dbReference type="Proteomes" id="UP000076715"/>
    </source>
</evidence>
<gene>
    <name evidence="2" type="ORF">AWE51_03140</name>
</gene>
<dbReference type="OrthoDB" id="982465at2"/>
<protein>
    <recommendedName>
        <fullName evidence="4">Lipoprotein</fullName>
    </recommendedName>
</protein>
<dbReference type="PROSITE" id="PS51257">
    <property type="entry name" value="PROKAR_LIPOPROTEIN"/>
    <property type="match status" value="1"/>
</dbReference>
<organism evidence="2 3">
    <name type="scientific">Aquimarina aggregata</name>
    <dbReference type="NCBI Taxonomy" id="1642818"/>
    <lineage>
        <taxon>Bacteria</taxon>
        <taxon>Pseudomonadati</taxon>
        <taxon>Bacteroidota</taxon>
        <taxon>Flavobacteriia</taxon>
        <taxon>Flavobacteriales</taxon>
        <taxon>Flavobacteriaceae</taxon>
        <taxon>Aquimarina</taxon>
    </lineage>
</organism>
<feature type="signal peptide" evidence="1">
    <location>
        <begin position="1"/>
        <end position="21"/>
    </location>
</feature>
<sequence length="181" mass="20492">MKFYTKIISLLLLVVITAACKNTEKNTTNPSTSNAVNHDVNYTSKMTKADKKKFYDANNNVVYEIKYKPDGFKLRTASSKLLWKIKLYDAKIKISDNEENLNPYEIKLVNDNTAKLVKNDTKLARLTYTASSNTQTITSTNGLEPKEIKGNYAPSLLINMISEISEDQKKIIINELVLKGF</sequence>
<dbReference type="Proteomes" id="UP000076715">
    <property type="component" value="Unassembled WGS sequence"/>
</dbReference>
<dbReference type="AlphaFoldDB" id="A0A163CIL5"/>
<evidence type="ECO:0008006" key="4">
    <source>
        <dbReference type="Google" id="ProtNLM"/>
    </source>
</evidence>
<accession>A0A163CIL5</accession>
<dbReference type="EMBL" id="LQRT01000002">
    <property type="protein sequence ID" value="KZS42452.1"/>
    <property type="molecule type" value="Genomic_DNA"/>
</dbReference>
<dbReference type="RefSeq" id="WP_066310202.1">
    <property type="nucleotide sequence ID" value="NZ_CANLSS010000001.1"/>
</dbReference>
<name>A0A163CIL5_9FLAO</name>